<sequence length="140" mass="16905">YGVDDKLLDIMNEKNHFHIFKYVIEYGTLEETKEIIDEMIENELDFEISFLLGSGKIENLKYAEKILLDLGETIFISNELPKDYEYAKHIIKSYNDSSDSDSYEYLHEQYSDFIIEVFKRKDYDFLYYDNNYKEYLHLPN</sequence>
<organism evidence="1">
    <name type="scientific">marine sediment metagenome</name>
    <dbReference type="NCBI Taxonomy" id="412755"/>
    <lineage>
        <taxon>unclassified sequences</taxon>
        <taxon>metagenomes</taxon>
        <taxon>ecological metagenomes</taxon>
    </lineage>
</organism>
<proteinExistence type="predicted"/>
<reference evidence="1" key="1">
    <citation type="journal article" date="2014" name="Front. Microbiol.">
        <title>High frequency of phylogenetically diverse reductive dehalogenase-homologous genes in deep subseafloor sedimentary metagenomes.</title>
        <authorList>
            <person name="Kawai M."/>
            <person name="Futagami T."/>
            <person name="Toyoda A."/>
            <person name="Takaki Y."/>
            <person name="Nishi S."/>
            <person name="Hori S."/>
            <person name="Arai W."/>
            <person name="Tsubouchi T."/>
            <person name="Morono Y."/>
            <person name="Uchiyama I."/>
            <person name="Ito T."/>
            <person name="Fujiyama A."/>
            <person name="Inagaki F."/>
            <person name="Takami H."/>
        </authorList>
    </citation>
    <scope>NUCLEOTIDE SEQUENCE</scope>
    <source>
        <strain evidence="1">Expedition CK06-06</strain>
    </source>
</reference>
<accession>X0Z9I2</accession>
<name>X0Z9I2_9ZZZZ</name>
<dbReference type="AlphaFoldDB" id="X0Z9I2"/>
<gene>
    <name evidence="1" type="ORF">S01H4_16448</name>
</gene>
<protein>
    <submittedName>
        <fullName evidence="1">Uncharacterized protein</fullName>
    </submittedName>
</protein>
<dbReference type="EMBL" id="BART01007215">
    <property type="protein sequence ID" value="GAG54962.1"/>
    <property type="molecule type" value="Genomic_DNA"/>
</dbReference>
<feature type="non-terminal residue" evidence="1">
    <location>
        <position position="1"/>
    </location>
</feature>
<comment type="caution">
    <text evidence="1">The sequence shown here is derived from an EMBL/GenBank/DDBJ whole genome shotgun (WGS) entry which is preliminary data.</text>
</comment>
<evidence type="ECO:0000313" key="1">
    <source>
        <dbReference type="EMBL" id="GAG54962.1"/>
    </source>
</evidence>